<dbReference type="CDD" id="cd14792">
    <property type="entry name" value="GH27"/>
    <property type="match status" value="1"/>
</dbReference>
<dbReference type="InterPro" id="IPR041233">
    <property type="entry name" value="Melibiase_C"/>
</dbReference>
<dbReference type="EC" id="3.2.1.22" evidence="3 7"/>
<dbReference type="InterPro" id="IPR002241">
    <property type="entry name" value="Glyco_hydro_27"/>
</dbReference>
<evidence type="ECO:0000313" key="11">
    <source>
        <dbReference type="Proteomes" id="UP000030651"/>
    </source>
</evidence>
<dbReference type="CDD" id="cd04081">
    <property type="entry name" value="CBM35_galactosidase-like"/>
    <property type="match status" value="1"/>
</dbReference>
<reference evidence="11" key="1">
    <citation type="journal article" date="2015" name="BMC Genomics">
        <title>Genomic and transcriptomic analysis of the endophytic fungus Pestalotiopsis fici reveals its lifestyle and high potential for synthesis of natural products.</title>
        <authorList>
            <person name="Wang X."/>
            <person name="Zhang X."/>
            <person name="Liu L."/>
            <person name="Xiang M."/>
            <person name="Wang W."/>
            <person name="Sun X."/>
            <person name="Che Y."/>
            <person name="Guo L."/>
            <person name="Liu G."/>
            <person name="Guo L."/>
            <person name="Wang C."/>
            <person name="Yin W.B."/>
            <person name="Stadler M."/>
            <person name="Zhang X."/>
            <person name="Liu X."/>
        </authorList>
    </citation>
    <scope>NUCLEOTIDE SEQUENCE [LARGE SCALE GENOMIC DNA]</scope>
    <source>
        <strain evidence="11">W106-1 / CGMCC3.15140</strain>
    </source>
</reference>
<dbReference type="OrthoDB" id="5795902at2759"/>
<keyword evidence="5 7" id="KW-0378">Hydrolase</keyword>
<dbReference type="AlphaFoldDB" id="W3WU00"/>
<dbReference type="SUPFAM" id="SSF51445">
    <property type="entry name" value="(Trans)glycosidases"/>
    <property type="match status" value="1"/>
</dbReference>
<dbReference type="Pfam" id="PF17801">
    <property type="entry name" value="Melibiase_C"/>
    <property type="match status" value="1"/>
</dbReference>
<gene>
    <name evidence="10" type="ORF">PFICI_12024</name>
</gene>
<evidence type="ECO:0000256" key="7">
    <source>
        <dbReference type="RuleBase" id="RU361168"/>
    </source>
</evidence>
<dbReference type="Gene3D" id="2.60.120.260">
    <property type="entry name" value="Galactose-binding domain-like"/>
    <property type="match status" value="1"/>
</dbReference>
<keyword evidence="4 8" id="KW-0732">Signal</keyword>
<dbReference type="PRINTS" id="PR00740">
    <property type="entry name" value="GLHYDRLASE27"/>
</dbReference>
<dbReference type="InterPro" id="IPR017853">
    <property type="entry name" value="GH"/>
</dbReference>
<feature type="domain" description="Alpha galactosidase C-terminal" evidence="9">
    <location>
        <begin position="322"/>
        <end position="395"/>
    </location>
</feature>
<feature type="signal peptide" evidence="8">
    <location>
        <begin position="1"/>
        <end position="22"/>
    </location>
</feature>
<dbReference type="PANTHER" id="PTHR11452:SF75">
    <property type="entry name" value="ALPHA-GALACTOSIDASE MEL1"/>
    <property type="match status" value="1"/>
</dbReference>
<dbReference type="GO" id="GO:0004557">
    <property type="term" value="F:alpha-galactosidase activity"/>
    <property type="evidence" value="ECO:0007669"/>
    <property type="project" value="UniProtKB-EC"/>
</dbReference>
<dbReference type="InParanoid" id="W3WU00"/>
<dbReference type="EMBL" id="KI912117">
    <property type="protein sequence ID" value="ETS76637.1"/>
    <property type="molecule type" value="Genomic_DNA"/>
</dbReference>
<dbReference type="PANTHER" id="PTHR11452">
    <property type="entry name" value="ALPHA-GALACTOSIDASE/ALPHA-N-ACETYLGALACTOSAMINIDASE"/>
    <property type="match status" value="1"/>
</dbReference>
<dbReference type="InterPro" id="IPR013785">
    <property type="entry name" value="Aldolase_TIM"/>
</dbReference>
<dbReference type="OMA" id="YDIAWES"/>
<dbReference type="GeneID" id="19277037"/>
<dbReference type="Pfam" id="PF16499">
    <property type="entry name" value="Melibiase_2"/>
    <property type="match status" value="1"/>
</dbReference>
<sequence>MANGISTSLLAISLALSSTCTAASVKLSAPQMGWNSYNYYSCAINESIIADNAKALVDTGLSKLGYQYVTPDCGWFSGLRDSDGALAWNLTRFPSGGQGLGDIIHGYGLKFGVYTDAGYWQCGSLNQFQGSLGFEKQDATAFARWGADSLKYDNCYNTNTTVGADFYSEESGSSQRFRTMGHALAEVDRDLVYQLCQWGVGHDLGSWASGIANSWRISVDIYNNWGSIWRILNQVIPFAKLTTAGSYPDMDMLIVGLGVLSKEEEKMHFGLWSIFKSPLILGNSIANPISPDSLAVISNQEVIAINQDPLGESAQLVRRSEKGYDIYAGKLSGGRMVLSVANWLNSSQTVTFNISQVLGIQSASARNVWAYQDVGELRQTYQTELAGHEMQILVLSDIEYAQTVSLATSYHVASEAIISGNATVVQCALGQCLPAQSKVASIGNGSANAAVTFTNIYSDTDGERVVGVDFINYDIAWESSWKKPQGTSSRNLTMSVNSGPLQQWSFPISGGNWFDSGRLVLDVDGFVKGVNNTLIVKAADGGMSGMAPDLVGIELFG</sequence>
<dbReference type="GO" id="GO:0005975">
    <property type="term" value="P:carbohydrate metabolic process"/>
    <property type="evidence" value="ECO:0007669"/>
    <property type="project" value="InterPro"/>
</dbReference>
<dbReference type="STRING" id="1229662.W3WU00"/>
<dbReference type="HOGENOM" id="CLU_013093_3_0_1"/>
<dbReference type="eggNOG" id="KOG2366">
    <property type="taxonomic scope" value="Eukaryota"/>
</dbReference>
<keyword evidence="6 7" id="KW-0326">Glycosidase</keyword>
<accession>W3WU00</accession>
<dbReference type="Gene3D" id="2.60.40.1180">
    <property type="entry name" value="Golgi alpha-mannosidase II"/>
    <property type="match status" value="1"/>
</dbReference>
<protein>
    <recommendedName>
        <fullName evidence="3 7">Alpha-galactosidase</fullName>
        <ecNumber evidence="3 7">3.2.1.22</ecNumber>
    </recommendedName>
    <alternativeName>
        <fullName evidence="7">Melibiase</fullName>
    </alternativeName>
</protein>
<keyword evidence="11" id="KW-1185">Reference proteome</keyword>
<organism evidence="10 11">
    <name type="scientific">Pestalotiopsis fici (strain W106-1 / CGMCC3.15140)</name>
    <dbReference type="NCBI Taxonomy" id="1229662"/>
    <lineage>
        <taxon>Eukaryota</taxon>
        <taxon>Fungi</taxon>
        <taxon>Dikarya</taxon>
        <taxon>Ascomycota</taxon>
        <taxon>Pezizomycotina</taxon>
        <taxon>Sordariomycetes</taxon>
        <taxon>Xylariomycetidae</taxon>
        <taxon>Amphisphaeriales</taxon>
        <taxon>Sporocadaceae</taxon>
        <taxon>Pestalotiopsis</taxon>
    </lineage>
</organism>
<comment type="catalytic activity">
    <reaction evidence="1 7">
        <text>Hydrolysis of terminal, non-reducing alpha-D-galactose residues in alpha-D-galactosides, including galactose oligosaccharides, galactomannans and galactolipids.</text>
        <dbReference type="EC" id="3.2.1.22"/>
    </reaction>
</comment>
<dbReference type="Gene3D" id="3.20.20.70">
    <property type="entry name" value="Aldolase class I"/>
    <property type="match status" value="1"/>
</dbReference>
<dbReference type="FunFam" id="3.20.20.70:FF:000197">
    <property type="entry name" value="Alpha-galactosidase"/>
    <property type="match status" value="1"/>
</dbReference>
<evidence type="ECO:0000256" key="3">
    <source>
        <dbReference type="ARBA" id="ARBA00012755"/>
    </source>
</evidence>
<evidence type="ECO:0000259" key="9">
    <source>
        <dbReference type="Pfam" id="PF17801"/>
    </source>
</evidence>
<dbReference type="SUPFAM" id="SSF51011">
    <property type="entry name" value="Glycosyl hydrolase domain"/>
    <property type="match status" value="1"/>
</dbReference>
<keyword evidence="7" id="KW-1015">Disulfide bond</keyword>
<evidence type="ECO:0000256" key="6">
    <source>
        <dbReference type="ARBA" id="ARBA00023295"/>
    </source>
</evidence>
<evidence type="ECO:0000256" key="4">
    <source>
        <dbReference type="ARBA" id="ARBA00022729"/>
    </source>
</evidence>
<comment type="similarity">
    <text evidence="2 7">Belongs to the glycosyl hydrolase 27 family.</text>
</comment>
<feature type="chain" id="PRO_5004835067" description="Alpha-galactosidase" evidence="8">
    <location>
        <begin position="23"/>
        <end position="557"/>
    </location>
</feature>
<proteinExistence type="inferred from homology"/>
<evidence type="ECO:0000256" key="1">
    <source>
        <dbReference type="ARBA" id="ARBA00001255"/>
    </source>
</evidence>
<evidence type="ECO:0000256" key="2">
    <source>
        <dbReference type="ARBA" id="ARBA00009743"/>
    </source>
</evidence>
<evidence type="ECO:0000256" key="8">
    <source>
        <dbReference type="SAM" id="SignalP"/>
    </source>
</evidence>
<dbReference type="RefSeq" id="XP_007838796.1">
    <property type="nucleotide sequence ID" value="XM_007840605.1"/>
</dbReference>
<dbReference type="Proteomes" id="UP000030651">
    <property type="component" value="Unassembled WGS sequence"/>
</dbReference>
<evidence type="ECO:0000256" key="5">
    <source>
        <dbReference type="ARBA" id="ARBA00022801"/>
    </source>
</evidence>
<name>W3WU00_PESFW</name>
<dbReference type="KEGG" id="pfy:PFICI_12024"/>
<evidence type="ECO:0000313" key="10">
    <source>
        <dbReference type="EMBL" id="ETS76637.1"/>
    </source>
</evidence>
<dbReference type="InterPro" id="IPR013780">
    <property type="entry name" value="Glyco_hydro_b"/>
</dbReference>